<dbReference type="InterPro" id="IPR009080">
    <property type="entry name" value="tRNAsynth_Ia_anticodon-bd"/>
</dbReference>
<keyword evidence="6 10" id="KW-0862">Zinc</keyword>
<comment type="catalytic activity">
    <reaction evidence="10">
        <text>tRNA(Cys) + L-cysteine + ATP = L-cysteinyl-tRNA(Cys) + AMP + diphosphate</text>
        <dbReference type="Rhea" id="RHEA:17773"/>
        <dbReference type="Rhea" id="RHEA-COMP:9661"/>
        <dbReference type="Rhea" id="RHEA-COMP:9679"/>
        <dbReference type="ChEBI" id="CHEBI:30616"/>
        <dbReference type="ChEBI" id="CHEBI:33019"/>
        <dbReference type="ChEBI" id="CHEBI:35235"/>
        <dbReference type="ChEBI" id="CHEBI:78442"/>
        <dbReference type="ChEBI" id="CHEBI:78517"/>
        <dbReference type="ChEBI" id="CHEBI:456215"/>
        <dbReference type="EC" id="6.1.1.16"/>
    </reaction>
</comment>
<keyword evidence="4 10" id="KW-0479">Metal-binding</keyword>
<dbReference type="EC" id="6.1.1.16" evidence="10"/>
<feature type="short sequence motif" description="'KMSKS' region" evidence="10">
    <location>
        <begin position="278"/>
        <end position="282"/>
    </location>
</feature>
<proteinExistence type="inferred from homology"/>
<evidence type="ECO:0000256" key="2">
    <source>
        <dbReference type="ARBA" id="ARBA00011245"/>
    </source>
</evidence>
<evidence type="ECO:0000259" key="11">
    <source>
        <dbReference type="Pfam" id="PF01406"/>
    </source>
</evidence>
<reference evidence="13" key="1">
    <citation type="journal article" date="2019" name="Int. J. Syst. Evol. Microbiol.">
        <title>The Global Catalogue of Microorganisms (GCM) 10K type strain sequencing project: providing services to taxonomists for standard genome sequencing and annotation.</title>
        <authorList>
            <consortium name="The Broad Institute Genomics Platform"/>
            <consortium name="The Broad Institute Genome Sequencing Center for Infectious Disease"/>
            <person name="Wu L."/>
            <person name="Ma J."/>
        </authorList>
    </citation>
    <scope>NUCLEOTIDE SEQUENCE [LARGE SCALE GENOMIC DNA]</scope>
    <source>
        <strain evidence="13">KCTC 23713</strain>
    </source>
</reference>
<dbReference type="InterPro" id="IPR032678">
    <property type="entry name" value="tRNA-synt_1_cat_dom"/>
</dbReference>
<keyword evidence="10" id="KW-0963">Cytoplasm</keyword>
<dbReference type="PRINTS" id="PR00983">
    <property type="entry name" value="TRNASYNTHCYS"/>
</dbReference>
<dbReference type="PANTHER" id="PTHR10890">
    <property type="entry name" value="CYSTEINYL-TRNA SYNTHETASE"/>
    <property type="match status" value="1"/>
</dbReference>
<evidence type="ECO:0000256" key="10">
    <source>
        <dbReference type="HAMAP-Rule" id="MF_00041"/>
    </source>
</evidence>
<dbReference type="NCBIfam" id="TIGR00435">
    <property type="entry name" value="cysS"/>
    <property type="match status" value="1"/>
</dbReference>
<feature type="binding site" evidence="10">
    <location>
        <position position="29"/>
    </location>
    <ligand>
        <name>Zn(2+)</name>
        <dbReference type="ChEBI" id="CHEBI:29105"/>
    </ligand>
</feature>
<dbReference type="GO" id="GO:0016874">
    <property type="term" value="F:ligase activity"/>
    <property type="evidence" value="ECO:0007669"/>
    <property type="project" value="UniProtKB-KW"/>
</dbReference>
<evidence type="ECO:0000313" key="13">
    <source>
        <dbReference type="Proteomes" id="UP000662678"/>
    </source>
</evidence>
<feature type="domain" description="tRNA synthetases class I catalytic" evidence="11">
    <location>
        <begin position="16"/>
        <end position="325"/>
    </location>
</feature>
<feature type="binding site" evidence="10">
    <location>
        <position position="246"/>
    </location>
    <ligand>
        <name>Zn(2+)</name>
        <dbReference type="ChEBI" id="CHEBI:29105"/>
    </ligand>
</feature>
<keyword evidence="8 10" id="KW-0648">Protein biosynthesis</keyword>
<evidence type="ECO:0000256" key="7">
    <source>
        <dbReference type="ARBA" id="ARBA00022840"/>
    </source>
</evidence>
<dbReference type="InterPro" id="IPR014729">
    <property type="entry name" value="Rossmann-like_a/b/a_fold"/>
</dbReference>
<keyword evidence="13" id="KW-1185">Reference proteome</keyword>
<dbReference type="PANTHER" id="PTHR10890:SF3">
    <property type="entry name" value="CYSTEINE--TRNA LIGASE, CYTOPLASMIC"/>
    <property type="match status" value="1"/>
</dbReference>
<comment type="subcellular location">
    <subcellularLocation>
        <location evidence="10">Cytoplasm</location>
    </subcellularLocation>
</comment>
<feature type="binding site" evidence="10">
    <location>
        <position position="221"/>
    </location>
    <ligand>
        <name>Zn(2+)</name>
        <dbReference type="ChEBI" id="CHEBI:29105"/>
    </ligand>
</feature>
<dbReference type="RefSeq" id="WP_189354803.1">
    <property type="nucleotide sequence ID" value="NZ_BMYP01000063.1"/>
</dbReference>
<protein>
    <recommendedName>
        <fullName evidence="10">Cysteine--tRNA ligase</fullName>
        <ecNumber evidence="10">6.1.1.16</ecNumber>
    </recommendedName>
    <alternativeName>
        <fullName evidence="10">Cysteinyl-tRNA synthetase</fullName>
        <shortName evidence="10">CysRS</shortName>
    </alternativeName>
</protein>
<feature type="binding site" evidence="10">
    <location>
        <position position="281"/>
    </location>
    <ligand>
        <name>ATP</name>
        <dbReference type="ChEBI" id="CHEBI:30616"/>
    </ligand>
</feature>
<dbReference type="Gene3D" id="1.20.120.1910">
    <property type="entry name" value="Cysteine-tRNA ligase, C-terminal anti-codon recognition domain"/>
    <property type="match status" value="1"/>
</dbReference>
<comment type="caution">
    <text evidence="12">The sequence shown here is derived from an EMBL/GenBank/DDBJ whole genome shotgun (WGS) entry which is preliminary data.</text>
</comment>
<dbReference type="Pfam" id="PF01406">
    <property type="entry name" value="tRNA-synt_1e"/>
    <property type="match status" value="1"/>
</dbReference>
<evidence type="ECO:0000256" key="5">
    <source>
        <dbReference type="ARBA" id="ARBA00022741"/>
    </source>
</evidence>
<dbReference type="CDD" id="cd00672">
    <property type="entry name" value="CysRS_core"/>
    <property type="match status" value="1"/>
</dbReference>
<keyword evidence="5 10" id="KW-0547">Nucleotide-binding</keyword>
<feature type="binding site" evidence="10">
    <location>
        <position position="250"/>
    </location>
    <ligand>
        <name>Zn(2+)</name>
        <dbReference type="ChEBI" id="CHEBI:29105"/>
    </ligand>
</feature>
<dbReference type="Proteomes" id="UP000662678">
    <property type="component" value="Unassembled WGS sequence"/>
</dbReference>
<evidence type="ECO:0000256" key="9">
    <source>
        <dbReference type="ARBA" id="ARBA00023146"/>
    </source>
</evidence>
<feature type="short sequence motif" description="'HIGH' region" evidence="10">
    <location>
        <begin position="31"/>
        <end position="41"/>
    </location>
</feature>
<keyword evidence="3 10" id="KW-0436">Ligase</keyword>
<accession>A0ABQ3HFK5</accession>
<dbReference type="SUPFAM" id="SSF52374">
    <property type="entry name" value="Nucleotidylyl transferase"/>
    <property type="match status" value="1"/>
</dbReference>
<name>A0ABQ3HFK5_9NEIS</name>
<sequence length="460" mass="50866">MALQLYDSWTRSLRPFTPISGDTVGMYCCGPTVYDYAHIGNLRSYVFEDLLRRTLAWHGYAVRHVVNITDVGHLVSDGDDGEDKMEKGSRRSGESAWDIAARYSRAFQDDWAALNLLPPALWCRASEHIDAQIADVATMAERGYVYRTADGLYFDTARQPDYGYLARLDRSGLAAGARVAMGGKRSATDFALWKFSPPGIKRQMEWDSPWGRGFPGWHIECSAMAARHLGTWFDIHCGGEDHVAVHHSNEIAQHQACHGNRLANFWLHGAFLTLGEDKMSKSAGDFLRLQTLVDAGHEPLAYRYLCLTAHYRSPLAFDWDALAGAASALQRLRDAVQRWPQGGTADAATLAAFGAEIGDDLNLPRALAVAWRLVRGELADDTKRATLLAMDAVLGLDLAAWQPQAAPPDIVALAAARQQARADKRWADADALRTRIEAAGWQLEDGADRPRLTRRARAGH</sequence>
<evidence type="ECO:0000313" key="12">
    <source>
        <dbReference type="EMBL" id="GHD81899.1"/>
    </source>
</evidence>
<dbReference type="Gene3D" id="3.40.50.620">
    <property type="entry name" value="HUPs"/>
    <property type="match status" value="1"/>
</dbReference>
<comment type="subunit">
    <text evidence="2 10">Monomer.</text>
</comment>
<dbReference type="HAMAP" id="MF_00041">
    <property type="entry name" value="Cys_tRNA_synth"/>
    <property type="match status" value="1"/>
</dbReference>
<dbReference type="InterPro" id="IPR024909">
    <property type="entry name" value="Cys-tRNA/MSH_ligase"/>
</dbReference>
<dbReference type="EMBL" id="BMYP01000063">
    <property type="protein sequence ID" value="GHD81899.1"/>
    <property type="molecule type" value="Genomic_DNA"/>
</dbReference>
<evidence type="ECO:0000256" key="1">
    <source>
        <dbReference type="ARBA" id="ARBA00005594"/>
    </source>
</evidence>
<evidence type="ECO:0000256" key="3">
    <source>
        <dbReference type="ARBA" id="ARBA00022598"/>
    </source>
</evidence>
<keyword evidence="9 10" id="KW-0030">Aminoacyl-tRNA synthetase</keyword>
<comment type="cofactor">
    <cofactor evidence="10">
        <name>Zn(2+)</name>
        <dbReference type="ChEBI" id="CHEBI:29105"/>
    </cofactor>
    <text evidence="10">Binds 1 zinc ion per subunit.</text>
</comment>
<dbReference type="InterPro" id="IPR015803">
    <property type="entry name" value="Cys-tRNA-ligase"/>
</dbReference>
<dbReference type="SUPFAM" id="SSF47323">
    <property type="entry name" value="Anticodon-binding domain of a subclass of class I aminoacyl-tRNA synthetases"/>
    <property type="match status" value="1"/>
</dbReference>
<comment type="similarity">
    <text evidence="1 10">Belongs to the class-I aminoacyl-tRNA synthetase family.</text>
</comment>
<keyword evidence="7 10" id="KW-0067">ATP-binding</keyword>
<evidence type="ECO:0000256" key="6">
    <source>
        <dbReference type="ARBA" id="ARBA00022833"/>
    </source>
</evidence>
<evidence type="ECO:0000256" key="4">
    <source>
        <dbReference type="ARBA" id="ARBA00022723"/>
    </source>
</evidence>
<gene>
    <name evidence="10 12" type="primary">cysS</name>
    <name evidence="12" type="ORF">GCM10011419_28650</name>
</gene>
<organism evidence="12 13">
    <name type="scientific">Vogesella fluminis</name>
    <dbReference type="NCBI Taxonomy" id="1069161"/>
    <lineage>
        <taxon>Bacteria</taxon>
        <taxon>Pseudomonadati</taxon>
        <taxon>Pseudomonadota</taxon>
        <taxon>Betaproteobacteria</taxon>
        <taxon>Neisseriales</taxon>
        <taxon>Chromobacteriaceae</taxon>
        <taxon>Vogesella</taxon>
    </lineage>
</organism>
<evidence type="ECO:0000256" key="8">
    <source>
        <dbReference type="ARBA" id="ARBA00022917"/>
    </source>
</evidence>